<proteinExistence type="predicted"/>
<evidence type="ECO:0000313" key="2">
    <source>
        <dbReference type="Proteomes" id="UP001497623"/>
    </source>
</evidence>
<comment type="caution">
    <text evidence="1">The sequence shown here is derived from an EMBL/GenBank/DDBJ whole genome shotgun (WGS) entry which is preliminary data.</text>
</comment>
<sequence length="104" mass="12300">MAAYFSDELLSQRYEVTKHNVVTQWFNMGAREGDYYLQCPCNQECYCVDWNQVPRISLNFCLYPGELDMFIVFRPMEQYGVKFNWHCLECSNELSCGYPPHGTE</sequence>
<organism evidence="1 2">
    <name type="scientific">Meganyctiphanes norvegica</name>
    <name type="common">Northern krill</name>
    <name type="synonym">Thysanopoda norvegica</name>
    <dbReference type="NCBI Taxonomy" id="48144"/>
    <lineage>
        <taxon>Eukaryota</taxon>
        <taxon>Metazoa</taxon>
        <taxon>Ecdysozoa</taxon>
        <taxon>Arthropoda</taxon>
        <taxon>Crustacea</taxon>
        <taxon>Multicrustacea</taxon>
        <taxon>Malacostraca</taxon>
        <taxon>Eumalacostraca</taxon>
        <taxon>Eucarida</taxon>
        <taxon>Euphausiacea</taxon>
        <taxon>Euphausiidae</taxon>
        <taxon>Meganyctiphanes</taxon>
    </lineage>
</organism>
<protein>
    <submittedName>
        <fullName evidence="1">Uncharacterized protein</fullName>
    </submittedName>
</protein>
<evidence type="ECO:0000313" key="1">
    <source>
        <dbReference type="EMBL" id="CAL4085625.1"/>
    </source>
</evidence>
<name>A0AAV2QJE2_MEGNR</name>
<dbReference type="Proteomes" id="UP001497623">
    <property type="component" value="Unassembled WGS sequence"/>
</dbReference>
<dbReference type="AlphaFoldDB" id="A0AAV2QJE2"/>
<reference evidence="1 2" key="1">
    <citation type="submission" date="2024-05" db="EMBL/GenBank/DDBJ databases">
        <authorList>
            <person name="Wallberg A."/>
        </authorList>
    </citation>
    <scope>NUCLEOTIDE SEQUENCE [LARGE SCALE GENOMIC DNA]</scope>
</reference>
<gene>
    <name evidence="1" type="ORF">MNOR_LOCUS12766</name>
</gene>
<accession>A0AAV2QJE2</accession>
<keyword evidence="2" id="KW-1185">Reference proteome</keyword>
<dbReference type="EMBL" id="CAXKWB010007103">
    <property type="protein sequence ID" value="CAL4085625.1"/>
    <property type="molecule type" value="Genomic_DNA"/>
</dbReference>